<sequence length="395" mass="41218">MRLLNGLALAGLAGLASASQAEVYILAKEQSAPSSSSSSSIPYVPRQVAKQIFVQRLGGDAQLSELHDVNDLDQALSRIAQFGKAPKPLFGGAAAASEVAPSQLLLVFEGVTDDNAQDLKRQLQDQSATPAFTIPDAPSHQANERLVDVDLTYFSKNCDISAAINPYDSCWDASLAVRFDLKHNHAPIQSLVENFHLLRQHIAAADLEATILLLPESTRAAPHAHWAAAPSSELRRRAESPLAAPQAKVVVAPGSGAADIASSPALGSFAEEPSTSPINLGCFTTAASCEAATSNCTGHGVCVDKYAAATSDGQSGDRVCFVCSCKSTKTGSSDNQHTHWGGAYCQKIDVSSPFWLLAGTSILLLGVVAGCIGLLFSVGEEKLPGVIGAGVSRSK</sequence>
<dbReference type="EMBL" id="JAPEVB010000001">
    <property type="protein sequence ID" value="KAJ4397876.1"/>
    <property type="molecule type" value="Genomic_DNA"/>
</dbReference>
<evidence type="ECO:0000313" key="4">
    <source>
        <dbReference type="EMBL" id="KAJ4397876.1"/>
    </source>
</evidence>
<dbReference type="OrthoDB" id="5583277at2759"/>
<feature type="chain" id="PRO_5040974937" description="Vacuolar sorting protein Vps3844 C-terminal domain-containing protein" evidence="2">
    <location>
        <begin position="19"/>
        <end position="395"/>
    </location>
</feature>
<accession>A0A9W8Z4V3</accession>
<proteinExistence type="predicted"/>
<dbReference type="GO" id="GO:0005783">
    <property type="term" value="C:endoplasmic reticulum"/>
    <property type="evidence" value="ECO:0007669"/>
    <property type="project" value="TreeGrafter"/>
</dbReference>
<dbReference type="InterPro" id="IPR053065">
    <property type="entry name" value="Archenteron_Induction-Rel"/>
</dbReference>
<dbReference type="InterPro" id="IPR024382">
    <property type="entry name" value="Vps3844_C"/>
</dbReference>
<evidence type="ECO:0000256" key="1">
    <source>
        <dbReference type="SAM" id="Phobius"/>
    </source>
</evidence>
<feature type="transmembrane region" description="Helical" evidence="1">
    <location>
        <begin position="354"/>
        <end position="376"/>
    </location>
</feature>
<dbReference type="PANTHER" id="PTHR36853">
    <property type="entry name" value="EXPRESSED PROTEIN"/>
    <property type="match status" value="1"/>
</dbReference>
<comment type="caution">
    <text evidence="4">The sequence shown here is derived from an EMBL/GenBank/DDBJ whole genome shotgun (WGS) entry which is preliminary data.</text>
</comment>
<name>A0A9W8Z4V3_9PEZI</name>
<dbReference type="Proteomes" id="UP001140453">
    <property type="component" value="Unassembled WGS sequence"/>
</dbReference>
<dbReference type="AlphaFoldDB" id="A0A9W8Z4V3"/>
<dbReference type="Pfam" id="PF12955">
    <property type="entry name" value="Vps3844_C"/>
    <property type="match status" value="1"/>
</dbReference>
<keyword evidence="5" id="KW-1185">Reference proteome</keyword>
<reference evidence="4" key="1">
    <citation type="submission" date="2022-10" db="EMBL/GenBank/DDBJ databases">
        <title>Tapping the CABI collections for fungal endophytes: first genome assemblies for Collariella, Neodidymelliopsis, Ascochyta clinopodiicola, Didymella pomorum, Didymosphaeria variabile, Neocosmospora piperis and Neocucurbitaria cava.</title>
        <authorList>
            <person name="Hill R."/>
        </authorList>
    </citation>
    <scope>NUCLEOTIDE SEQUENCE</scope>
    <source>
        <strain evidence="4">IMI 355082</strain>
    </source>
</reference>
<evidence type="ECO:0000259" key="3">
    <source>
        <dbReference type="Pfam" id="PF12955"/>
    </source>
</evidence>
<evidence type="ECO:0000256" key="2">
    <source>
        <dbReference type="SAM" id="SignalP"/>
    </source>
</evidence>
<protein>
    <recommendedName>
        <fullName evidence="3">Vacuolar sorting protein Vps3844 C-terminal domain-containing protein</fullName>
    </recommendedName>
</protein>
<gene>
    <name evidence="4" type="ORF">N0V93_002113</name>
</gene>
<feature type="domain" description="Vacuolar sorting protein Vps3844 C-terminal" evidence="3">
    <location>
        <begin position="282"/>
        <end position="389"/>
    </location>
</feature>
<feature type="signal peptide" evidence="2">
    <location>
        <begin position="1"/>
        <end position="18"/>
    </location>
</feature>
<dbReference type="PANTHER" id="PTHR36853:SF1">
    <property type="entry name" value="DUF3844 DOMAIN-CONTAINING PROTEIN"/>
    <property type="match status" value="1"/>
</dbReference>
<keyword evidence="2" id="KW-0732">Signal</keyword>
<keyword evidence="1" id="KW-0812">Transmembrane</keyword>
<evidence type="ECO:0000313" key="5">
    <source>
        <dbReference type="Proteomes" id="UP001140453"/>
    </source>
</evidence>
<keyword evidence="1" id="KW-1133">Transmembrane helix</keyword>
<organism evidence="4 5">
    <name type="scientific">Gnomoniopsis smithogilvyi</name>
    <dbReference type="NCBI Taxonomy" id="1191159"/>
    <lineage>
        <taxon>Eukaryota</taxon>
        <taxon>Fungi</taxon>
        <taxon>Dikarya</taxon>
        <taxon>Ascomycota</taxon>
        <taxon>Pezizomycotina</taxon>
        <taxon>Sordariomycetes</taxon>
        <taxon>Sordariomycetidae</taxon>
        <taxon>Diaporthales</taxon>
        <taxon>Gnomoniaceae</taxon>
        <taxon>Gnomoniopsis</taxon>
    </lineage>
</organism>
<keyword evidence="1" id="KW-0472">Membrane</keyword>